<feature type="coiled-coil region" evidence="20">
    <location>
        <begin position="1"/>
        <end position="42"/>
    </location>
</feature>
<evidence type="ECO:0000256" key="14">
    <source>
        <dbReference type="ARBA" id="ARBA00023239"/>
    </source>
</evidence>
<dbReference type="PANTHER" id="PTHR21022:SF19">
    <property type="entry name" value="PREPHENATE DEHYDRATASE-RELATED"/>
    <property type="match status" value="1"/>
</dbReference>
<evidence type="ECO:0000256" key="12">
    <source>
        <dbReference type="ARBA" id="ARBA00023222"/>
    </source>
</evidence>
<evidence type="ECO:0000256" key="19">
    <source>
        <dbReference type="PIRSR" id="PIRSR001500-2"/>
    </source>
</evidence>
<dbReference type="InterPro" id="IPR045865">
    <property type="entry name" value="ACT-like_dom_sf"/>
</dbReference>
<keyword evidence="20" id="KW-0175">Coiled coil</keyword>
<evidence type="ECO:0000256" key="1">
    <source>
        <dbReference type="ARBA" id="ARBA00000824"/>
    </source>
</evidence>
<dbReference type="Pfam" id="PF00800">
    <property type="entry name" value="PDT"/>
    <property type="match status" value="1"/>
</dbReference>
<dbReference type="InterPro" id="IPR036979">
    <property type="entry name" value="CM_dom_sf"/>
</dbReference>
<keyword evidence="12" id="KW-0584">Phenylalanine biosynthesis</keyword>
<dbReference type="PROSITE" id="PS51671">
    <property type="entry name" value="ACT"/>
    <property type="match status" value="1"/>
</dbReference>
<dbReference type="EC" id="4.2.1.51" evidence="6"/>
<evidence type="ECO:0000256" key="11">
    <source>
        <dbReference type="ARBA" id="ARBA00023141"/>
    </source>
</evidence>
<evidence type="ECO:0000256" key="17">
    <source>
        <dbReference type="ARBA" id="ARBA00031520"/>
    </source>
</evidence>
<dbReference type="Pfam" id="PF01817">
    <property type="entry name" value="CM_2"/>
    <property type="match status" value="1"/>
</dbReference>
<feature type="domain" description="Chorismate mutase" evidence="21">
    <location>
        <begin position="2"/>
        <end position="92"/>
    </location>
</feature>
<evidence type="ECO:0000259" key="21">
    <source>
        <dbReference type="PROSITE" id="PS51168"/>
    </source>
</evidence>
<dbReference type="Proteomes" id="UP000824049">
    <property type="component" value="Unassembled WGS sequence"/>
</dbReference>
<keyword evidence="14" id="KW-0456">Lyase</keyword>
<proteinExistence type="predicted"/>
<dbReference type="InterPro" id="IPR002701">
    <property type="entry name" value="CM_II_prokaryot"/>
</dbReference>
<accession>A0A9D2EL04</accession>
<dbReference type="CDD" id="cd04905">
    <property type="entry name" value="ACT_CM-PDT"/>
    <property type="match status" value="1"/>
</dbReference>
<dbReference type="GO" id="GO:0005737">
    <property type="term" value="C:cytoplasm"/>
    <property type="evidence" value="ECO:0007669"/>
    <property type="project" value="UniProtKB-SubCell"/>
</dbReference>
<evidence type="ECO:0000313" key="25">
    <source>
        <dbReference type="Proteomes" id="UP000824049"/>
    </source>
</evidence>
<dbReference type="AlphaFoldDB" id="A0A9D2EL04"/>
<comment type="pathway">
    <text evidence="4">Amino-acid biosynthesis; L-phenylalanine biosynthesis; phenylpyruvate from prephenate: step 1/1.</text>
</comment>
<dbReference type="InterPro" id="IPR001086">
    <property type="entry name" value="Preph_deHydtase"/>
</dbReference>
<dbReference type="GO" id="GO:0004664">
    <property type="term" value="F:prephenate dehydratase activity"/>
    <property type="evidence" value="ECO:0007669"/>
    <property type="project" value="UniProtKB-EC"/>
</dbReference>
<dbReference type="EMBL" id="DXBR01000049">
    <property type="protein sequence ID" value="HIZ39300.1"/>
    <property type="molecule type" value="Genomic_DNA"/>
</dbReference>
<keyword evidence="13" id="KW-0413">Isomerase</keyword>
<keyword evidence="11" id="KW-0057">Aromatic amino acid biosynthesis</keyword>
<evidence type="ECO:0000256" key="9">
    <source>
        <dbReference type="ARBA" id="ARBA00022490"/>
    </source>
</evidence>
<protein>
    <recommendedName>
        <fullName evidence="7">Bifunctional chorismate mutase/prephenate dehydratase</fullName>
        <ecNumber evidence="6">4.2.1.51</ecNumber>
    </recommendedName>
    <alternativeName>
        <fullName evidence="17">Chorismate mutase-prephenate dehydratase</fullName>
    </alternativeName>
    <alternativeName>
        <fullName evidence="8">Prephenate dehydratase</fullName>
    </alternativeName>
    <alternativeName>
        <fullName evidence="16">p-protein</fullName>
    </alternativeName>
</protein>
<evidence type="ECO:0000256" key="4">
    <source>
        <dbReference type="ARBA" id="ARBA00004741"/>
    </source>
</evidence>
<evidence type="ECO:0000256" key="7">
    <source>
        <dbReference type="ARBA" id="ARBA00014401"/>
    </source>
</evidence>
<evidence type="ECO:0000256" key="3">
    <source>
        <dbReference type="ARBA" id="ARBA00004496"/>
    </source>
</evidence>
<keyword evidence="9" id="KW-0963">Cytoplasm</keyword>
<dbReference type="PROSITE" id="PS51171">
    <property type="entry name" value="PREPHENATE_DEHYDR_3"/>
    <property type="match status" value="1"/>
</dbReference>
<evidence type="ECO:0000256" key="5">
    <source>
        <dbReference type="ARBA" id="ARBA00004817"/>
    </source>
</evidence>
<evidence type="ECO:0000256" key="13">
    <source>
        <dbReference type="ARBA" id="ARBA00023235"/>
    </source>
</evidence>
<dbReference type="GO" id="GO:0046417">
    <property type="term" value="P:chorismate metabolic process"/>
    <property type="evidence" value="ECO:0007669"/>
    <property type="project" value="InterPro"/>
</dbReference>
<evidence type="ECO:0000256" key="18">
    <source>
        <dbReference type="ARBA" id="ARBA00047848"/>
    </source>
</evidence>
<evidence type="ECO:0000256" key="10">
    <source>
        <dbReference type="ARBA" id="ARBA00022605"/>
    </source>
</evidence>
<dbReference type="Gene3D" id="3.40.190.10">
    <property type="entry name" value="Periplasmic binding protein-like II"/>
    <property type="match status" value="2"/>
</dbReference>
<evidence type="ECO:0000259" key="22">
    <source>
        <dbReference type="PROSITE" id="PS51171"/>
    </source>
</evidence>
<evidence type="ECO:0000256" key="15">
    <source>
        <dbReference type="ARBA" id="ARBA00023268"/>
    </source>
</evidence>
<dbReference type="FunFam" id="3.40.190.10:FF:000034">
    <property type="entry name" value="Chorismate mutase/prephenate dehydratase"/>
    <property type="match status" value="1"/>
</dbReference>
<dbReference type="GO" id="GO:0004106">
    <property type="term" value="F:chorismate mutase activity"/>
    <property type="evidence" value="ECO:0007669"/>
    <property type="project" value="UniProtKB-EC"/>
</dbReference>
<dbReference type="Gene3D" id="1.20.59.10">
    <property type="entry name" value="Chorismate mutase"/>
    <property type="match status" value="1"/>
</dbReference>
<dbReference type="InterPro" id="IPR008242">
    <property type="entry name" value="Chor_mutase/pphenate_deHydtase"/>
</dbReference>
<dbReference type="InterPro" id="IPR002912">
    <property type="entry name" value="ACT_dom"/>
</dbReference>
<dbReference type="SUPFAM" id="SSF48600">
    <property type="entry name" value="Chorismate mutase II"/>
    <property type="match status" value="1"/>
</dbReference>
<dbReference type="PIRSF" id="PIRSF001500">
    <property type="entry name" value="Chor_mut_pdt_Ppr"/>
    <property type="match status" value="1"/>
</dbReference>
<dbReference type="Gene3D" id="3.30.70.260">
    <property type="match status" value="1"/>
</dbReference>
<dbReference type="GO" id="GO:0009094">
    <property type="term" value="P:L-phenylalanine biosynthetic process"/>
    <property type="evidence" value="ECO:0007669"/>
    <property type="project" value="UniProtKB-KW"/>
</dbReference>
<feature type="domain" description="ACT" evidence="23">
    <location>
        <begin position="304"/>
        <end position="379"/>
    </location>
</feature>
<sequence>MDKIKKDIRQVRENINEIDYKIAELFEKRMKCAAELAEAKKEIGAPIYDKNREDEKLADITRNRSNPFIVKGLEEIFIQMMSISRKYQYHLVHQRDRYIENYFTEVPELVMFPDTRVVYAGVPGSFTCMACEKFFGRDIDHYGVAQFKEVAMALNEGEADYGVLPIENSSAGDVAGVYNILLEHDVCIVGEVFVKVDHCLLGCPGSKIEEIETVYSHPQGLMQCAPYLEKLGVEQKSVENTAIAAEMIAKRNNPREAAIASRRAAELYGLDILEESINFDASNETRFVILSKKRQYTKDASKISISFAVLHESGTLYNILSHFIYNDLNLSHIESVPLPDRQWEYRFYVDISGNLHDAEVRNALQGVRAEAANFRILGNY</sequence>
<comment type="catalytic activity">
    <reaction evidence="18">
        <text>prephenate + H(+) = 3-phenylpyruvate + CO2 + H2O</text>
        <dbReference type="Rhea" id="RHEA:21648"/>
        <dbReference type="ChEBI" id="CHEBI:15377"/>
        <dbReference type="ChEBI" id="CHEBI:15378"/>
        <dbReference type="ChEBI" id="CHEBI:16526"/>
        <dbReference type="ChEBI" id="CHEBI:18005"/>
        <dbReference type="ChEBI" id="CHEBI:29934"/>
        <dbReference type="EC" id="4.2.1.51"/>
    </reaction>
</comment>
<comment type="subcellular location">
    <subcellularLocation>
        <location evidence="3">Cytoplasm</location>
    </subcellularLocation>
</comment>
<evidence type="ECO:0000256" key="8">
    <source>
        <dbReference type="ARBA" id="ARBA00021872"/>
    </source>
</evidence>
<name>A0A9D2EL04_9FIRM</name>
<comment type="pathway">
    <text evidence="5">Metabolic intermediate biosynthesis; prephenate biosynthesis; prephenate from chorismate: step 1/1.</text>
</comment>
<organism evidence="24 25">
    <name type="scientific">Candidatus Anaerobutyricum stercoris</name>
    <dbReference type="NCBI Taxonomy" id="2838457"/>
    <lineage>
        <taxon>Bacteria</taxon>
        <taxon>Bacillati</taxon>
        <taxon>Bacillota</taxon>
        <taxon>Clostridia</taxon>
        <taxon>Lachnospirales</taxon>
        <taxon>Lachnospiraceae</taxon>
        <taxon>Anaerobutyricum</taxon>
    </lineage>
</organism>
<dbReference type="SUPFAM" id="SSF53850">
    <property type="entry name" value="Periplasmic binding protein-like II"/>
    <property type="match status" value="1"/>
</dbReference>
<keyword evidence="10" id="KW-0028">Amino-acid biosynthesis</keyword>
<feature type="domain" description="Prephenate dehydratase" evidence="22">
    <location>
        <begin position="116"/>
        <end position="292"/>
    </location>
</feature>
<evidence type="ECO:0000256" key="2">
    <source>
        <dbReference type="ARBA" id="ARBA00002364"/>
    </source>
</evidence>
<reference evidence="24" key="1">
    <citation type="journal article" date="2021" name="PeerJ">
        <title>Extensive microbial diversity within the chicken gut microbiome revealed by metagenomics and culture.</title>
        <authorList>
            <person name="Gilroy R."/>
            <person name="Ravi A."/>
            <person name="Getino M."/>
            <person name="Pursley I."/>
            <person name="Horton D.L."/>
            <person name="Alikhan N.F."/>
            <person name="Baker D."/>
            <person name="Gharbi K."/>
            <person name="Hall N."/>
            <person name="Watson M."/>
            <person name="Adriaenssens E.M."/>
            <person name="Foster-Nyarko E."/>
            <person name="Jarju S."/>
            <person name="Secka A."/>
            <person name="Antonio M."/>
            <person name="Oren A."/>
            <person name="Chaudhuri R.R."/>
            <person name="La Ragione R."/>
            <person name="Hildebrand F."/>
            <person name="Pallen M.J."/>
        </authorList>
    </citation>
    <scope>NUCLEOTIDE SEQUENCE</scope>
    <source>
        <strain evidence="24">CHK179-28034</strain>
    </source>
</reference>
<evidence type="ECO:0000256" key="16">
    <source>
        <dbReference type="ARBA" id="ARBA00031175"/>
    </source>
</evidence>
<evidence type="ECO:0000313" key="24">
    <source>
        <dbReference type="EMBL" id="HIZ39300.1"/>
    </source>
</evidence>
<evidence type="ECO:0000259" key="23">
    <source>
        <dbReference type="PROSITE" id="PS51671"/>
    </source>
</evidence>
<keyword evidence="15" id="KW-0511">Multifunctional enzyme</keyword>
<feature type="site" description="Essential for prephenate dehydratase activity" evidence="19">
    <location>
        <position position="285"/>
    </location>
</feature>
<gene>
    <name evidence="24" type="ORF">H9968_05125</name>
</gene>
<comment type="function">
    <text evidence="2">Catalyzes the Claisen rearrangement of chorismate to prephenate and the decarboxylation/dehydration of prephenate to phenylpyruvate.</text>
</comment>
<comment type="caution">
    <text evidence="24">The sequence shown here is derived from an EMBL/GenBank/DDBJ whole genome shotgun (WGS) entry which is preliminary data.</text>
</comment>
<evidence type="ECO:0000256" key="20">
    <source>
        <dbReference type="SAM" id="Coils"/>
    </source>
</evidence>
<dbReference type="InterPro" id="IPR036263">
    <property type="entry name" value="Chorismate_II_sf"/>
</dbReference>
<dbReference type="SMART" id="SM00830">
    <property type="entry name" value="CM_2"/>
    <property type="match status" value="1"/>
</dbReference>
<comment type="catalytic activity">
    <reaction evidence="1">
        <text>chorismate = prephenate</text>
        <dbReference type="Rhea" id="RHEA:13897"/>
        <dbReference type="ChEBI" id="CHEBI:29748"/>
        <dbReference type="ChEBI" id="CHEBI:29934"/>
        <dbReference type="EC" id="5.4.99.5"/>
    </reaction>
</comment>
<dbReference type="SUPFAM" id="SSF55021">
    <property type="entry name" value="ACT-like"/>
    <property type="match status" value="1"/>
</dbReference>
<dbReference type="PROSITE" id="PS51168">
    <property type="entry name" value="CHORISMATE_MUT_2"/>
    <property type="match status" value="1"/>
</dbReference>
<dbReference type="CDD" id="cd13631">
    <property type="entry name" value="PBP2_Ct-PDT_like"/>
    <property type="match status" value="1"/>
</dbReference>
<dbReference type="PANTHER" id="PTHR21022">
    <property type="entry name" value="PREPHENATE DEHYDRATASE P PROTEIN"/>
    <property type="match status" value="1"/>
</dbReference>
<evidence type="ECO:0000256" key="6">
    <source>
        <dbReference type="ARBA" id="ARBA00013147"/>
    </source>
</evidence>
<reference evidence="24" key="2">
    <citation type="submission" date="2021-04" db="EMBL/GenBank/DDBJ databases">
        <authorList>
            <person name="Gilroy R."/>
        </authorList>
    </citation>
    <scope>NUCLEOTIDE SEQUENCE</scope>
    <source>
        <strain evidence="24">CHK179-28034</strain>
    </source>
</reference>